<feature type="transmembrane region" description="Helical" evidence="10">
    <location>
        <begin position="72"/>
        <end position="92"/>
    </location>
</feature>
<evidence type="ECO:0000256" key="2">
    <source>
        <dbReference type="ARBA" id="ARBA00022448"/>
    </source>
</evidence>
<dbReference type="InterPro" id="IPR020846">
    <property type="entry name" value="MFS_dom"/>
</dbReference>
<feature type="transmembrane region" description="Helical" evidence="10">
    <location>
        <begin position="167"/>
        <end position="187"/>
    </location>
</feature>
<name>A0ABP9SFU6_9ACTN</name>
<evidence type="ECO:0000313" key="12">
    <source>
        <dbReference type="EMBL" id="GAA5195593.1"/>
    </source>
</evidence>
<proteinExistence type="inferred from homology"/>
<dbReference type="SUPFAM" id="SSF103473">
    <property type="entry name" value="MFS general substrate transporter"/>
    <property type="match status" value="1"/>
</dbReference>
<dbReference type="PANTHER" id="PTHR23513:SF9">
    <property type="entry name" value="ENTEROBACTIN EXPORTER ENTS"/>
    <property type="match status" value="1"/>
</dbReference>
<reference evidence="13" key="1">
    <citation type="journal article" date="2019" name="Int. J. Syst. Evol. Microbiol.">
        <title>The Global Catalogue of Microorganisms (GCM) 10K type strain sequencing project: providing services to taxonomists for standard genome sequencing and annotation.</title>
        <authorList>
            <consortium name="The Broad Institute Genomics Platform"/>
            <consortium name="The Broad Institute Genome Sequencing Center for Infectious Disease"/>
            <person name="Wu L."/>
            <person name="Ma J."/>
        </authorList>
    </citation>
    <scope>NUCLEOTIDE SEQUENCE [LARGE SCALE GENOMIC DNA]</scope>
    <source>
        <strain evidence="13">JCM 18304</strain>
    </source>
</reference>
<dbReference type="Proteomes" id="UP001501570">
    <property type="component" value="Unassembled WGS sequence"/>
</dbReference>
<feature type="transmembrane region" description="Helical" evidence="10">
    <location>
        <begin position="275"/>
        <end position="296"/>
    </location>
</feature>
<keyword evidence="2" id="KW-0813">Transport</keyword>
<sequence>MTRRAPFAALLGGYAISVAGTSMSAVAIPWLVLSTTGSAATTGLVAFAEMAPYVVAQALAGPLVDRAGLRRAFVSGNVLAAIAVGAIPVAHATGVLTLPTLLTLVAVAGAVRGTADCANGALVPTTASLGGIALERAAGLNSGANRLALLVGAPPATAVVTLAGSPLVVAIDAATFAAAAAMGAIWVRVPRQPTTAPPDRTAPDGTRSDRTATGGTATGGTALGRYGRDLAAGLRFIRTDRLLLGLITMIAVTNLLDQGLAAVMLPVWARERFGSAGALGVLAGVGGLGSVLGNLLGAWLGPRLSRRALYSVGFLVGGAPRFLVLVLAGTLPSVIGVVLVSEVFAGSLNPVIGATAYERIPENLRARVLGAVRASSWIGVPFGGLFGGYAIEALGTRPALLAFGTVYLLTTLAPFVFPAWRQLRRPDPAPVGDRHPAVA</sequence>
<dbReference type="PANTHER" id="PTHR23513">
    <property type="entry name" value="INTEGRAL MEMBRANE EFFLUX PROTEIN-RELATED"/>
    <property type="match status" value="1"/>
</dbReference>
<evidence type="ECO:0000256" key="4">
    <source>
        <dbReference type="ARBA" id="ARBA00022692"/>
    </source>
</evidence>
<protein>
    <recommendedName>
        <fullName evidence="8">Multidrug efflux pump Tap</fullName>
    </recommendedName>
</protein>
<feature type="domain" description="Major facilitator superfamily (MFS) profile" evidence="11">
    <location>
        <begin position="1"/>
        <end position="422"/>
    </location>
</feature>
<dbReference type="EMBL" id="BAABJQ010000024">
    <property type="protein sequence ID" value="GAA5195593.1"/>
    <property type="molecule type" value="Genomic_DNA"/>
</dbReference>
<organism evidence="12 13">
    <name type="scientific">Rugosimonospora acidiphila</name>
    <dbReference type="NCBI Taxonomy" id="556531"/>
    <lineage>
        <taxon>Bacteria</taxon>
        <taxon>Bacillati</taxon>
        <taxon>Actinomycetota</taxon>
        <taxon>Actinomycetes</taxon>
        <taxon>Micromonosporales</taxon>
        <taxon>Micromonosporaceae</taxon>
        <taxon>Rugosimonospora</taxon>
    </lineage>
</organism>
<keyword evidence="6 10" id="KW-0472">Membrane</keyword>
<feature type="compositionally biased region" description="Low complexity" evidence="9">
    <location>
        <begin position="191"/>
        <end position="215"/>
    </location>
</feature>
<feature type="transmembrane region" description="Helical" evidence="10">
    <location>
        <begin position="397"/>
        <end position="417"/>
    </location>
</feature>
<keyword evidence="4 10" id="KW-0812">Transmembrane</keyword>
<comment type="caution">
    <text evidence="12">The sequence shown here is derived from an EMBL/GenBank/DDBJ whole genome shotgun (WGS) entry which is preliminary data.</text>
</comment>
<evidence type="ECO:0000256" key="3">
    <source>
        <dbReference type="ARBA" id="ARBA00022475"/>
    </source>
</evidence>
<keyword evidence="3" id="KW-1003">Cell membrane</keyword>
<evidence type="ECO:0000256" key="7">
    <source>
        <dbReference type="ARBA" id="ARBA00038075"/>
    </source>
</evidence>
<evidence type="ECO:0000313" key="13">
    <source>
        <dbReference type="Proteomes" id="UP001501570"/>
    </source>
</evidence>
<feature type="transmembrane region" description="Helical" evidence="10">
    <location>
        <begin position="334"/>
        <end position="356"/>
    </location>
</feature>
<evidence type="ECO:0000256" key="6">
    <source>
        <dbReference type="ARBA" id="ARBA00023136"/>
    </source>
</evidence>
<feature type="transmembrane region" description="Helical" evidence="10">
    <location>
        <begin position="308"/>
        <end position="328"/>
    </location>
</feature>
<evidence type="ECO:0000259" key="11">
    <source>
        <dbReference type="PROSITE" id="PS50850"/>
    </source>
</evidence>
<feature type="transmembrane region" description="Helical" evidence="10">
    <location>
        <begin position="7"/>
        <end position="33"/>
    </location>
</feature>
<feature type="transmembrane region" description="Helical" evidence="10">
    <location>
        <begin position="368"/>
        <end position="391"/>
    </location>
</feature>
<feature type="region of interest" description="Disordered" evidence="9">
    <location>
        <begin position="191"/>
        <end position="220"/>
    </location>
</feature>
<dbReference type="Pfam" id="PF07690">
    <property type="entry name" value="MFS_1"/>
    <property type="match status" value="1"/>
</dbReference>
<dbReference type="Gene3D" id="1.20.1250.20">
    <property type="entry name" value="MFS general substrate transporter like domains"/>
    <property type="match status" value="1"/>
</dbReference>
<dbReference type="CDD" id="cd06173">
    <property type="entry name" value="MFS_MefA_like"/>
    <property type="match status" value="1"/>
</dbReference>
<comment type="similarity">
    <text evidence="7">Belongs to the major facilitator superfamily. Drug:H(+) antiporter-3 (DHA3) (TC 2.A.1.21) family.</text>
</comment>
<comment type="subcellular location">
    <subcellularLocation>
        <location evidence="1">Cell inner membrane</location>
        <topology evidence="1">Multi-pass membrane protein</topology>
    </subcellularLocation>
</comment>
<keyword evidence="13" id="KW-1185">Reference proteome</keyword>
<keyword evidence="5 10" id="KW-1133">Transmembrane helix</keyword>
<evidence type="ECO:0000256" key="8">
    <source>
        <dbReference type="ARBA" id="ARBA00040914"/>
    </source>
</evidence>
<evidence type="ECO:0000256" key="10">
    <source>
        <dbReference type="SAM" id="Phobius"/>
    </source>
</evidence>
<accession>A0ABP9SFU6</accession>
<evidence type="ECO:0000256" key="5">
    <source>
        <dbReference type="ARBA" id="ARBA00022989"/>
    </source>
</evidence>
<gene>
    <name evidence="12" type="ORF">GCM10023322_62620</name>
</gene>
<dbReference type="PROSITE" id="PS50850">
    <property type="entry name" value="MFS"/>
    <property type="match status" value="1"/>
</dbReference>
<feature type="transmembrane region" description="Helical" evidence="10">
    <location>
        <begin position="39"/>
        <end position="60"/>
    </location>
</feature>
<evidence type="ECO:0000256" key="1">
    <source>
        <dbReference type="ARBA" id="ARBA00004429"/>
    </source>
</evidence>
<dbReference type="InterPro" id="IPR036259">
    <property type="entry name" value="MFS_trans_sf"/>
</dbReference>
<evidence type="ECO:0000256" key="9">
    <source>
        <dbReference type="SAM" id="MobiDB-lite"/>
    </source>
</evidence>
<dbReference type="InterPro" id="IPR011701">
    <property type="entry name" value="MFS"/>
</dbReference>
<feature type="transmembrane region" description="Helical" evidence="10">
    <location>
        <begin position="242"/>
        <end position="269"/>
    </location>
</feature>
<dbReference type="RefSeq" id="WP_345635709.1">
    <property type="nucleotide sequence ID" value="NZ_BAABJQ010000024.1"/>
</dbReference>